<evidence type="ECO:0000313" key="2">
    <source>
        <dbReference type="Proteomes" id="UP000028826"/>
    </source>
</evidence>
<comment type="caution">
    <text evidence="1">The sequence shown here is derived from an EMBL/GenBank/DDBJ whole genome shotgun (WGS) entry which is preliminary data.</text>
</comment>
<sequence length="235" mass="24579">MRETTRRPFSAGAPTLLLTRPEAQSRRFAAEVARLWPDLAVILSPAQEIKPLPIAVPQGTKGIVLTSENAVPALPFGLGLPAYCVGERTAAAAAAHGLSAHAAAGDATSLLSLIRHERPSGPLFHPHGRHLAADMVAALRDEVEITGAVAYEQVAIPPSGEAMRLLEADRPVLLPLFSPRSARLVAGWPMRAPLLIAAMSENVSAAWSGATPRCLKIAPIPSAAAMLETIGALKG</sequence>
<reference evidence="1 2" key="1">
    <citation type="submission" date="2014-03" db="EMBL/GenBank/DDBJ databases">
        <title>Genome of Haematobacter massiliensis CCUG 47968.</title>
        <authorList>
            <person name="Wang D."/>
            <person name="Wang G."/>
        </authorList>
    </citation>
    <scope>NUCLEOTIDE SEQUENCE [LARGE SCALE GENOMIC DNA]</scope>
    <source>
        <strain evidence="1 2">CCUG 47968</strain>
    </source>
</reference>
<proteinExistence type="predicted"/>
<protein>
    <submittedName>
        <fullName evidence="1">Uncharacterized protein</fullName>
    </submittedName>
</protein>
<dbReference type="GO" id="GO:0033014">
    <property type="term" value="P:tetrapyrrole biosynthetic process"/>
    <property type="evidence" value="ECO:0007669"/>
    <property type="project" value="InterPro"/>
</dbReference>
<dbReference type="InterPro" id="IPR003754">
    <property type="entry name" value="4pyrrol_synth_uPrphyn_synth"/>
</dbReference>
<dbReference type="OrthoDB" id="7204250at2"/>
<dbReference type="eggNOG" id="COG1587">
    <property type="taxonomic scope" value="Bacteria"/>
</dbReference>
<name>A0A086Y8G0_9RHOB</name>
<dbReference type="RefSeq" id="WP_051911042.1">
    <property type="nucleotide sequence ID" value="NZ_CP035510.1"/>
</dbReference>
<dbReference type="AlphaFoldDB" id="A0A086Y8G0"/>
<gene>
    <name evidence="1" type="ORF">CN97_13525</name>
</gene>
<dbReference type="CDD" id="cd06578">
    <property type="entry name" value="HemD"/>
    <property type="match status" value="1"/>
</dbReference>
<dbReference type="InterPro" id="IPR036108">
    <property type="entry name" value="4pyrrol_syn_uPrphyn_synt_sf"/>
</dbReference>
<dbReference type="STRING" id="195105.CN97_13525"/>
<organism evidence="1 2">
    <name type="scientific">Haematobacter massiliensis</name>
    <dbReference type="NCBI Taxonomy" id="195105"/>
    <lineage>
        <taxon>Bacteria</taxon>
        <taxon>Pseudomonadati</taxon>
        <taxon>Pseudomonadota</taxon>
        <taxon>Alphaproteobacteria</taxon>
        <taxon>Rhodobacterales</taxon>
        <taxon>Paracoccaceae</taxon>
        <taxon>Haematobacter</taxon>
    </lineage>
</organism>
<keyword evidence="2" id="KW-1185">Reference proteome</keyword>
<dbReference type="GO" id="GO:0004852">
    <property type="term" value="F:uroporphyrinogen-III synthase activity"/>
    <property type="evidence" value="ECO:0007669"/>
    <property type="project" value="InterPro"/>
</dbReference>
<accession>A0A086Y8G0</accession>
<evidence type="ECO:0000313" key="1">
    <source>
        <dbReference type="EMBL" id="KFI30560.1"/>
    </source>
</evidence>
<dbReference type="EMBL" id="JGYG01000003">
    <property type="protein sequence ID" value="KFI30560.1"/>
    <property type="molecule type" value="Genomic_DNA"/>
</dbReference>
<dbReference type="Gene3D" id="3.40.50.10090">
    <property type="match status" value="1"/>
</dbReference>
<dbReference type="SUPFAM" id="SSF69618">
    <property type="entry name" value="HemD-like"/>
    <property type="match status" value="1"/>
</dbReference>
<dbReference type="Proteomes" id="UP000028826">
    <property type="component" value="Unassembled WGS sequence"/>
</dbReference>
<dbReference type="Pfam" id="PF02602">
    <property type="entry name" value="HEM4"/>
    <property type="match status" value="1"/>
</dbReference>